<accession>A0A2L2Y6Z2</accession>
<dbReference type="PANTHER" id="PTHR31728">
    <property type="entry name" value="ABRAXAS FAMILY MEMBER"/>
    <property type="match status" value="1"/>
</dbReference>
<sequence>MCNTEEDLMISVFSAYPCGSFLSFYDSKGVINLDFIKNFLGDRIKSVIGWYRFRRNVPPYPSAREAIVHRNLMRAFSGNLAIGDNFFIYGVFGSSASESGATHTYDYAFYVERPDRFVPLVMSMLNLIDTKTKYRSGSLASSFVNSQTFDSVLNIAWSFESCWQTEDGIQQMHKLLRDKCSNLAEELTASECVNATIEEDVFRLEAELESLTMSDKQSFVTWNDEFDDQENVENIPPYRESKNIKPTRKRYWSEVIDFENEKRHSVYGKYFEQNKAQDPQESSESGYYIPPKKLKVLQEHKRVIDHDYSSASDDAQEMDDKADDMDGHSETEDSAYDNGAACAPTESVLSEIKSESSLDSEREEKPKMDKDSDPNSMSTTSNKSEENENMGIENNNANISGLS</sequence>
<proteinExistence type="evidence at transcript level"/>
<organism evidence="2">
    <name type="scientific">Parasteatoda tepidariorum</name>
    <name type="common">Common house spider</name>
    <name type="synonym">Achaearanea tepidariorum</name>
    <dbReference type="NCBI Taxonomy" id="114398"/>
    <lineage>
        <taxon>Eukaryota</taxon>
        <taxon>Metazoa</taxon>
        <taxon>Ecdysozoa</taxon>
        <taxon>Arthropoda</taxon>
        <taxon>Chelicerata</taxon>
        <taxon>Arachnida</taxon>
        <taxon>Araneae</taxon>
        <taxon>Araneomorphae</taxon>
        <taxon>Entelegynae</taxon>
        <taxon>Araneoidea</taxon>
        <taxon>Theridiidae</taxon>
        <taxon>Parasteatoda</taxon>
    </lineage>
</organism>
<dbReference type="GO" id="GO:0005634">
    <property type="term" value="C:nucleus"/>
    <property type="evidence" value="ECO:0007669"/>
    <property type="project" value="TreeGrafter"/>
</dbReference>
<dbReference type="Pfam" id="PF21125">
    <property type="entry name" value="MPN_2A_DUB_like"/>
    <property type="match status" value="1"/>
</dbReference>
<reference evidence="2" key="1">
    <citation type="journal article" date="2016" name="Mol. Ecol. Resour.">
        <title>Evaluation of the impact of RNA preservation methods of spiders for de novo transcriptome assembly.</title>
        <authorList>
            <person name="Kono N."/>
            <person name="Nakamura H."/>
            <person name="Ito Y."/>
            <person name="Tomita M."/>
            <person name="Arakawa K."/>
        </authorList>
    </citation>
    <scope>NUCLEOTIDE SEQUENCE</scope>
    <source>
        <tissue evidence="2">Whole body</tissue>
    </source>
</reference>
<feature type="region of interest" description="Disordered" evidence="1">
    <location>
        <begin position="307"/>
        <end position="403"/>
    </location>
</feature>
<dbReference type="EMBL" id="IAAA01012220">
    <property type="protein sequence ID" value="LAA03939.1"/>
    <property type="molecule type" value="mRNA"/>
</dbReference>
<dbReference type="CDD" id="cd23519">
    <property type="entry name" value="Abraxas-like_domain"/>
    <property type="match status" value="1"/>
</dbReference>
<evidence type="ECO:0000256" key="1">
    <source>
        <dbReference type="SAM" id="MobiDB-lite"/>
    </source>
</evidence>
<dbReference type="AlphaFoldDB" id="A0A2L2Y6Z2"/>
<evidence type="ECO:0000313" key="2">
    <source>
        <dbReference type="EMBL" id="LAA03939.1"/>
    </source>
</evidence>
<feature type="compositionally biased region" description="Basic and acidic residues" evidence="1">
    <location>
        <begin position="352"/>
        <end position="373"/>
    </location>
</feature>
<feature type="compositionally biased region" description="Acidic residues" evidence="1">
    <location>
        <begin position="314"/>
        <end position="323"/>
    </location>
</feature>
<feature type="compositionally biased region" description="Low complexity" evidence="1">
    <location>
        <begin position="389"/>
        <end position="403"/>
    </location>
</feature>
<dbReference type="OrthoDB" id="6358435at2759"/>
<name>A0A2L2Y6Z2_PARTP</name>
<dbReference type="InterPro" id="IPR023238">
    <property type="entry name" value="FAM175"/>
</dbReference>
<protein>
    <submittedName>
        <fullName evidence="2">BRISC complex subunit Abro1</fullName>
    </submittedName>
</protein>
<dbReference type="PANTHER" id="PTHR31728:SF5">
    <property type="entry name" value="OS07G0540200 PROTEIN"/>
    <property type="match status" value="1"/>
</dbReference>
<dbReference type="GO" id="GO:0031593">
    <property type="term" value="F:polyubiquitin modification-dependent protein binding"/>
    <property type="evidence" value="ECO:0007669"/>
    <property type="project" value="TreeGrafter"/>
</dbReference>
<dbReference type="PRINTS" id="PR02051">
    <property type="entry name" value="PROTEINF175"/>
</dbReference>